<feature type="transmembrane region" description="Helical" evidence="9">
    <location>
        <begin position="37"/>
        <end position="56"/>
    </location>
</feature>
<keyword evidence="7" id="KW-0406">Ion transport</keyword>
<dbReference type="GO" id="GO:0046961">
    <property type="term" value="F:proton-transporting ATPase activity, rotational mechanism"/>
    <property type="evidence" value="ECO:0007669"/>
    <property type="project" value="InterPro"/>
</dbReference>
<dbReference type="AlphaFoldDB" id="A0AAV7YL29"/>
<dbReference type="Proteomes" id="UP001146793">
    <property type="component" value="Unassembled WGS sequence"/>
</dbReference>
<evidence type="ECO:0000256" key="7">
    <source>
        <dbReference type="ARBA" id="ARBA00023065"/>
    </source>
</evidence>
<dbReference type="EMBL" id="JANTQA010000012">
    <property type="protein sequence ID" value="KAJ3449923.1"/>
    <property type="molecule type" value="Genomic_DNA"/>
</dbReference>
<evidence type="ECO:0000256" key="4">
    <source>
        <dbReference type="ARBA" id="ARBA00022692"/>
    </source>
</evidence>
<name>A0AAV7YL29_9EUKA</name>
<evidence type="ECO:0000313" key="11">
    <source>
        <dbReference type="EMBL" id="KAJ3429394.1"/>
    </source>
</evidence>
<dbReference type="GO" id="GO:0033179">
    <property type="term" value="C:proton-transporting V-type ATPase, V0 domain"/>
    <property type="evidence" value="ECO:0007669"/>
    <property type="project" value="InterPro"/>
</dbReference>
<evidence type="ECO:0000256" key="6">
    <source>
        <dbReference type="ARBA" id="ARBA00022989"/>
    </source>
</evidence>
<evidence type="ECO:0000256" key="2">
    <source>
        <dbReference type="ARBA" id="ARBA00008328"/>
    </source>
</evidence>
<keyword evidence="3" id="KW-0813">Transport</keyword>
<keyword evidence="4 9" id="KW-0812">Transmembrane</keyword>
<dbReference type="Pfam" id="PF05493">
    <property type="entry name" value="ATP_synt_H"/>
    <property type="match status" value="1"/>
</dbReference>
<evidence type="ECO:0000313" key="17">
    <source>
        <dbReference type="Proteomes" id="UP001150062"/>
    </source>
</evidence>
<dbReference type="EMBL" id="JAOAOG010000073">
    <property type="protein sequence ID" value="KAJ6251063.1"/>
    <property type="molecule type" value="Genomic_DNA"/>
</dbReference>
<accession>A0AAV7YL29</accession>
<reference evidence="13" key="1">
    <citation type="submission" date="2022-08" db="EMBL/GenBank/DDBJ databases">
        <title>Novel sulfate-reducing endosymbionts in the free-living metamonad Anaeramoeba.</title>
        <authorList>
            <person name="Jerlstrom-Hultqvist J."/>
            <person name="Cepicka I."/>
            <person name="Gallot-Lavallee L."/>
            <person name="Salas-Leiva D."/>
            <person name="Curtis B.A."/>
            <person name="Zahonova K."/>
            <person name="Pipaliya S."/>
            <person name="Dacks J."/>
            <person name="Roger A.J."/>
        </authorList>
    </citation>
    <scope>NUCLEOTIDE SEQUENCE</scope>
    <source>
        <strain evidence="13">Schooner1</strain>
    </source>
</reference>
<dbReference type="EMBL" id="JAOAOG010000127">
    <property type="protein sequence ID" value="KAJ6247287.1"/>
    <property type="molecule type" value="Genomic_DNA"/>
</dbReference>
<evidence type="ECO:0000313" key="14">
    <source>
        <dbReference type="EMBL" id="KAJ6247287.1"/>
    </source>
</evidence>
<protein>
    <submittedName>
        <fullName evidence="11">V-type proton atpase subunit</fullName>
    </submittedName>
</protein>
<comment type="similarity">
    <text evidence="2">Belongs to the V-ATPase e1/e2 subunit family.</text>
</comment>
<reference evidence="11" key="2">
    <citation type="submission" date="2022-08" db="EMBL/GenBank/DDBJ databases">
        <title>Novel sulphate-reducing endosymbionts in the free-living metamonad Anaeramoeba.</title>
        <authorList>
            <person name="Jerlstrom-Hultqvist J."/>
            <person name="Cepicka I."/>
            <person name="Gallot-Lavallee L."/>
            <person name="Salas-Leiva D."/>
            <person name="Curtis B.A."/>
            <person name="Zahonova K."/>
            <person name="Pipaliya S."/>
            <person name="Dacks J."/>
            <person name="Roger A.J."/>
        </authorList>
    </citation>
    <scope>NUCLEOTIDE SEQUENCE</scope>
    <source>
        <strain evidence="11">Busselton2</strain>
    </source>
</reference>
<dbReference type="EMBL" id="JANTQA010000057">
    <property type="protein sequence ID" value="KAJ3428770.1"/>
    <property type="molecule type" value="Genomic_DNA"/>
</dbReference>
<keyword evidence="17" id="KW-1185">Reference proteome</keyword>
<dbReference type="EMBL" id="JAOAOG010000325">
    <property type="protein sequence ID" value="KAJ6228914.1"/>
    <property type="molecule type" value="Genomic_DNA"/>
</dbReference>
<evidence type="ECO:0000313" key="15">
    <source>
        <dbReference type="EMBL" id="KAJ6251063.1"/>
    </source>
</evidence>
<dbReference type="EMBL" id="JANTQA010000057">
    <property type="protein sequence ID" value="KAJ3429394.1"/>
    <property type="molecule type" value="Genomic_DNA"/>
</dbReference>
<keyword evidence="8 9" id="KW-0472">Membrane</keyword>
<evidence type="ECO:0000313" key="10">
    <source>
        <dbReference type="EMBL" id="KAJ3428770.1"/>
    </source>
</evidence>
<proteinExistence type="inferred from homology"/>
<feature type="transmembrane region" description="Helical" evidence="9">
    <location>
        <begin position="12"/>
        <end position="30"/>
    </location>
</feature>
<dbReference type="InterPro" id="IPR008389">
    <property type="entry name" value="ATPase_V0-cplx_e1/e2_su"/>
</dbReference>
<keyword evidence="6 9" id="KW-1133">Transmembrane helix</keyword>
<evidence type="ECO:0000256" key="5">
    <source>
        <dbReference type="ARBA" id="ARBA00022781"/>
    </source>
</evidence>
<evidence type="ECO:0000313" key="13">
    <source>
        <dbReference type="EMBL" id="KAJ6228914.1"/>
    </source>
</evidence>
<comment type="caution">
    <text evidence="11">The sequence shown here is derived from an EMBL/GenBank/DDBJ whole genome shotgun (WGS) entry which is preliminary data.</text>
</comment>
<evidence type="ECO:0000256" key="1">
    <source>
        <dbReference type="ARBA" id="ARBA00004141"/>
    </source>
</evidence>
<dbReference type="Proteomes" id="UP001150062">
    <property type="component" value="Unassembled WGS sequence"/>
</dbReference>
<evidence type="ECO:0000256" key="3">
    <source>
        <dbReference type="ARBA" id="ARBA00022448"/>
    </source>
</evidence>
<evidence type="ECO:0000256" key="8">
    <source>
        <dbReference type="ARBA" id="ARBA00023136"/>
    </source>
</evidence>
<evidence type="ECO:0000313" key="12">
    <source>
        <dbReference type="EMBL" id="KAJ3449923.1"/>
    </source>
</evidence>
<keyword evidence="5" id="KW-0375">Hydrogen ion transport</keyword>
<organism evidence="11 16">
    <name type="scientific">Anaeramoeba flamelloides</name>
    <dbReference type="NCBI Taxonomy" id="1746091"/>
    <lineage>
        <taxon>Eukaryota</taxon>
        <taxon>Metamonada</taxon>
        <taxon>Anaeramoebidae</taxon>
        <taxon>Anaeramoeba</taxon>
    </lineage>
</organism>
<evidence type="ECO:0000256" key="9">
    <source>
        <dbReference type="SAM" id="Phobius"/>
    </source>
</evidence>
<gene>
    <name evidence="12" type="ORF">M0812_06083</name>
    <name evidence="10" type="ORF">M0812_24104</name>
    <name evidence="11" type="ORF">M0812_24740</name>
    <name evidence="13" type="ORF">M0813_08413</name>
    <name evidence="15" type="ORF">M0813_15885</name>
    <name evidence="14" type="ORF">M0813_18814</name>
</gene>
<comment type="subcellular location">
    <subcellularLocation>
        <location evidence="1">Membrane</location>
        <topology evidence="1">Multi-pass membrane protein</topology>
    </subcellularLocation>
</comment>
<sequence>MVEAMAGLTWGLVIWIIILVLSMLIAPIFAKDKKLAVFLAALTVVCMGMMWCFTYMSQMYPLVQPIKKD</sequence>
<evidence type="ECO:0000313" key="16">
    <source>
        <dbReference type="Proteomes" id="UP001146793"/>
    </source>
</evidence>